<organism evidence="2 3">
    <name type="scientific">Ruminococcus albus</name>
    <dbReference type="NCBI Taxonomy" id="1264"/>
    <lineage>
        <taxon>Bacteria</taxon>
        <taxon>Bacillati</taxon>
        <taxon>Bacillota</taxon>
        <taxon>Clostridia</taxon>
        <taxon>Eubacteriales</taxon>
        <taxon>Oscillospiraceae</taxon>
        <taxon>Ruminococcus</taxon>
    </lineage>
</organism>
<protein>
    <submittedName>
        <fullName evidence="2">Uncharacterized protein</fullName>
    </submittedName>
</protein>
<feature type="transmembrane region" description="Helical" evidence="1">
    <location>
        <begin position="12"/>
        <end position="36"/>
    </location>
</feature>
<evidence type="ECO:0000256" key="1">
    <source>
        <dbReference type="SAM" id="Phobius"/>
    </source>
</evidence>
<dbReference type="AlphaFoldDB" id="A0A1I1MNL2"/>
<evidence type="ECO:0000313" key="2">
    <source>
        <dbReference type="EMBL" id="SFC84203.1"/>
    </source>
</evidence>
<proteinExistence type="predicted"/>
<name>A0A1I1MNL2_RUMAL</name>
<dbReference type="RefSeq" id="WP_074962140.1">
    <property type="nucleotide sequence ID" value="NZ_FOKQ01000022.1"/>
</dbReference>
<feature type="transmembrane region" description="Helical" evidence="1">
    <location>
        <begin position="115"/>
        <end position="143"/>
    </location>
</feature>
<sequence length="156" mass="17428">MDSGKISIKRFFLNLSLLVAGASICQLIFGVVYYLLHFHDSPGDMWIGLETGWRPFVVSAVLVLVFSGGFRRYREDFLRRYPKAVRFTVIDVAVTLGATVLLCLTDSYISNVSLGIFILLIGIWGIALSGFVIVWICASIGFLKKRKSITKAWKDA</sequence>
<reference evidence="2 3" key="1">
    <citation type="submission" date="2016-10" db="EMBL/GenBank/DDBJ databases">
        <authorList>
            <person name="de Groot N.N."/>
        </authorList>
    </citation>
    <scope>NUCLEOTIDE SEQUENCE [LARGE SCALE GENOMIC DNA]</scope>
    <source>
        <strain evidence="2 3">AR67</strain>
    </source>
</reference>
<keyword evidence="1" id="KW-0812">Transmembrane</keyword>
<feature type="transmembrane region" description="Helical" evidence="1">
    <location>
        <begin position="56"/>
        <end position="73"/>
    </location>
</feature>
<feature type="transmembrane region" description="Helical" evidence="1">
    <location>
        <begin position="85"/>
        <end position="109"/>
    </location>
</feature>
<keyword evidence="1" id="KW-1133">Transmembrane helix</keyword>
<dbReference type="EMBL" id="FOKQ01000022">
    <property type="protein sequence ID" value="SFC84203.1"/>
    <property type="molecule type" value="Genomic_DNA"/>
</dbReference>
<keyword evidence="1" id="KW-0472">Membrane</keyword>
<evidence type="ECO:0000313" key="3">
    <source>
        <dbReference type="Proteomes" id="UP000182192"/>
    </source>
</evidence>
<accession>A0A1I1MNL2</accession>
<dbReference type="Proteomes" id="UP000182192">
    <property type="component" value="Unassembled WGS sequence"/>
</dbReference>
<gene>
    <name evidence="2" type="ORF">SAMN02910406_02493</name>
</gene>